<evidence type="ECO:0000313" key="1">
    <source>
        <dbReference type="EMBL" id="KAF5903544.1"/>
    </source>
</evidence>
<name>A0A8J4U3P9_CLAMG</name>
<dbReference type="EMBL" id="QNUK01000072">
    <property type="protein sequence ID" value="KAF5903544.1"/>
    <property type="molecule type" value="Genomic_DNA"/>
</dbReference>
<comment type="caution">
    <text evidence="1">The sequence shown here is derived from an EMBL/GenBank/DDBJ whole genome shotgun (WGS) entry which is preliminary data.</text>
</comment>
<organism evidence="1 2">
    <name type="scientific">Clarias magur</name>
    <name type="common">Asian catfish</name>
    <name type="synonym">Macropteronotus magur</name>
    <dbReference type="NCBI Taxonomy" id="1594786"/>
    <lineage>
        <taxon>Eukaryota</taxon>
        <taxon>Metazoa</taxon>
        <taxon>Chordata</taxon>
        <taxon>Craniata</taxon>
        <taxon>Vertebrata</taxon>
        <taxon>Euteleostomi</taxon>
        <taxon>Actinopterygii</taxon>
        <taxon>Neopterygii</taxon>
        <taxon>Teleostei</taxon>
        <taxon>Ostariophysi</taxon>
        <taxon>Siluriformes</taxon>
        <taxon>Clariidae</taxon>
        <taxon>Clarias</taxon>
    </lineage>
</organism>
<evidence type="ECO:0000313" key="2">
    <source>
        <dbReference type="Proteomes" id="UP000727407"/>
    </source>
</evidence>
<keyword evidence="2" id="KW-1185">Reference proteome</keyword>
<protein>
    <submittedName>
        <fullName evidence="1">Uncharacterized protein</fullName>
    </submittedName>
</protein>
<dbReference type="AlphaFoldDB" id="A0A8J4U3P9"/>
<proteinExistence type="predicted"/>
<sequence>MCCCHIVISALPICVSTPHAKLGSTGWDKARDSVNTPQSSCIRGWIRSPLRTLLGSLQPGMGSSVVISWELEAFED</sequence>
<reference evidence="1" key="1">
    <citation type="submission" date="2020-07" db="EMBL/GenBank/DDBJ databases">
        <title>Clarias magur genome sequencing, assembly and annotation.</title>
        <authorList>
            <person name="Kushwaha B."/>
            <person name="Kumar R."/>
            <person name="Das P."/>
            <person name="Joshi C.G."/>
            <person name="Kumar D."/>
            <person name="Nagpure N.S."/>
            <person name="Pandey M."/>
            <person name="Agarwal S."/>
            <person name="Srivastava S."/>
            <person name="Singh M."/>
            <person name="Sahoo L."/>
            <person name="Jayasankar P."/>
            <person name="Meher P.K."/>
            <person name="Koringa P.G."/>
            <person name="Iquebal M.A."/>
            <person name="Das S.P."/>
            <person name="Bit A."/>
            <person name="Patnaik S."/>
            <person name="Patel N."/>
            <person name="Shah T.M."/>
            <person name="Hinsu A."/>
            <person name="Jena J.K."/>
        </authorList>
    </citation>
    <scope>NUCLEOTIDE SEQUENCE</scope>
    <source>
        <strain evidence="1">CIFAMagur01</strain>
        <tissue evidence="1">Testis</tissue>
    </source>
</reference>
<accession>A0A8J4U3P9</accession>
<gene>
    <name evidence="1" type="ORF">DAT39_006778</name>
</gene>
<dbReference type="Proteomes" id="UP000727407">
    <property type="component" value="Unassembled WGS sequence"/>
</dbReference>